<keyword evidence="3" id="KW-1185">Reference proteome</keyword>
<evidence type="ECO:0000313" key="2">
    <source>
        <dbReference type="EMBL" id="OAE24221.1"/>
    </source>
</evidence>
<evidence type="ECO:0000313" key="3">
    <source>
        <dbReference type="Proteomes" id="UP000077202"/>
    </source>
</evidence>
<dbReference type="EMBL" id="LVLJ01002675">
    <property type="protein sequence ID" value="OAE24221.1"/>
    <property type="molecule type" value="Genomic_DNA"/>
</dbReference>
<dbReference type="AlphaFoldDB" id="A0A176VV25"/>
<accession>A0A176VV25</accession>
<organism evidence="2 3">
    <name type="scientific">Marchantia polymorpha subsp. ruderalis</name>
    <dbReference type="NCBI Taxonomy" id="1480154"/>
    <lineage>
        <taxon>Eukaryota</taxon>
        <taxon>Viridiplantae</taxon>
        <taxon>Streptophyta</taxon>
        <taxon>Embryophyta</taxon>
        <taxon>Marchantiophyta</taxon>
        <taxon>Marchantiopsida</taxon>
        <taxon>Marchantiidae</taxon>
        <taxon>Marchantiales</taxon>
        <taxon>Marchantiaceae</taxon>
        <taxon>Marchantia</taxon>
    </lineage>
</organism>
<dbReference type="Proteomes" id="UP000077202">
    <property type="component" value="Unassembled WGS sequence"/>
</dbReference>
<comment type="caution">
    <text evidence="2">The sequence shown here is derived from an EMBL/GenBank/DDBJ whole genome shotgun (WGS) entry which is preliminary data.</text>
</comment>
<gene>
    <name evidence="2" type="ORF">AXG93_2752s2380</name>
</gene>
<proteinExistence type="predicted"/>
<feature type="compositionally biased region" description="Basic and acidic residues" evidence="1">
    <location>
        <begin position="164"/>
        <end position="180"/>
    </location>
</feature>
<protein>
    <submittedName>
        <fullName evidence="2">Uncharacterized protein</fullName>
    </submittedName>
</protein>
<evidence type="ECO:0000256" key="1">
    <source>
        <dbReference type="SAM" id="MobiDB-lite"/>
    </source>
</evidence>
<sequence>MASRDLARKASNCFATRRRLRRSPDIKAAARISNSRKENQYRIRRNFDSRPIPHQFDVGTPMAGITILRRLAIKKSSTISWNPRDPVLTELGRVASATATAAPLPAKIFNAVEIWLPAGPLLLPDLLPPKALVPKATLPKAHVSPPSSLRPWPIPQVGSALKASDPKSSKPKALEPKAHPDCNNPLKAKTAI</sequence>
<name>A0A176VV25_MARPO</name>
<feature type="region of interest" description="Disordered" evidence="1">
    <location>
        <begin position="140"/>
        <end position="192"/>
    </location>
</feature>
<reference evidence="2" key="1">
    <citation type="submission" date="2016-03" db="EMBL/GenBank/DDBJ databases">
        <title>Mechanisms controlling the formation of the plant cell surface in tip-growing cells are functionally conserved among land plants.</title>
        <authorList>
            <person name="Honkanen S."/>
            <person name="Jones V.A."/>
            <person name="Morieri G."/>
            <person name="Champion C."/>
            <person name="Hetherington A.J."/>
            <person name="Kelly S."/>
            <person name="Saint-Marcoux D."/>
            <person name="Proust H."/>
            <person name="Prescott H."/>
            <person name="Dolan L."/>
        </authorList>
    </citation>
    <scope>NUCLEOTIDE SEQUENCE [LARGE SCALE GENOMIC DNA]</scope>
    <source>
        <tissue evidence="2">Whole gametophyte</tissue>
    </source>
</reference>